<gene>
    <name evidence="1" type="primary">119</name>
    <name evidence="1" type="ORF">PBI_BELLAMY_119</name>
</gene>
<protein>
    <submittedName>
        <fullName evidence="1">Tail sheath stabilizer</fullName>
    </submittedName>
</protein>
<dbReference type="Pfam" id="PF16724">
    <property type="entry name" value="T4-gp15_tss"/>
    <property type="match status" value="1"/>
</dbReference>
<proteinExistence type="predicted"/>
<accession>A0A222YYL3</accession>
<evidence type="ECO:0000313" key="2">
    <source>
        <dbReference type="Proteomes" id="UP000221247"/>
    </source>
</evidence>
<evidence type="ECO:0000313" key="1">
    <source>
        <dbReference type="EMBL" id="ASR76164.1"/>
    </source>
</evidence>
<sequence>MFGYFYNEILRRTIISFGTLFNNVTIQQDNSVVKVPLAYGPTQKFLARIEQSPDLNKPTAITLPRMSFEFTGLTYDPSRKVTTTQQFTVKDPDDGTETKKAFMPVPYNMNFELAIMTKLNDDALQIVEQILPYFQPAYNLTVELVSTIQEKKDVPVILENITMEDDYEGDFTKRRVLLYTLRFTAKTYLFGPVSSATKDIIKKATVNYLTGTDTSNTTRALTYSVEPRAIKNYTGDAVTNLADDVTKTAKTISVDSASGLSEKTYVDLNGETIYIKSIDGTKLSVLRGQYKTAAVTHLKGDGVFVIDSSDNALIEEGDDFGFSGTLTGGFDGL</sequence>
<reference evidence="1 2" key="1">
    <citation type="submission" date="2017-06" db="EMBL/GenBank/DDBJ databases">
        <authorList>
            <person name="Kim H.J."/>
            <person name="Triplett B.A."/>
        </authorList>
    </citation>
    <scope>NUCLEOTIDE SEQUENCE [LARGE SCALE GENOMIC DNA]</scope>
</reference>
<dbReference type="Proteomes" id="UP000221247">
    <property type="component" value="Segment"/>
</dbReference>
<dbReference type="InterPro" id="IPR038553">
    <property type="entry name" value="T4-gp15_tss_sf"/>
</dbReference>
<dbReference type="RefSeq" id="YP_009791276.1">
    <property type="nucleotide sequence ID" value="NC_047838.1"/>
</dbReference>
<organism evidence="1 2">
    <name type="scientific">Synechococcus phage Bellamy</name>
    <dbReference type="NCBI Taxonomy" id="2023996"/>
    <lineage>
        <taxon>Viruses</taxon>
        <taxon>Duplodnaviria</taxon>
        <taxon>Heunggongvirae</taxon>
        <taxon>Uroviricota</taxon>
        <taxon>Caudoviricetes</taxon>
        <taxon>Pantevenvirales</taxon>
        <taxon>Kyanoviridae</taxon>
        <taxon>Bellamyvirus</taxon>
        <taxon>Bellamyvirus bellamy</taxon>
    </lineage>
</organism>
<dbReference type="Gene3D" id="3.30.2000.40">
    <property type="entry name" value="Myoviridae tail sheath stabiliser"/>
    <property type="match status" value="1"/>
</dbReference>
<name>A0A222YYL3_9CAUD</name>
<keyword evidence="2" id="KW-1185">Reference proteome</keyword>
<dbReference type="KEGG" id="vg:54981449"/>
<dbReference type="EMBL" id="MF351863">
    <property type="protein sequence ID" value="ASR76164.1"/>
    <property type="molecule type" value="Genomic_DNA"/>
</dbReference>
<dbReference type="GeneID" id="54981449"/>
<dbReference type="InterPro" id="IPR031997">
    <property type="entry name" value="T4-gp15_tss"/>
</dbReference>